<evidence type="ECO:0000313" key="1">
    <source>
        <dbReference type="Proteomes" id="UP000694844"/>
    </source>
</evidence>
<dbReference type="KEGG" id="cvn:111127006"/>
<keyword evidence="1" id="KW-1185">Reference proteome</keyword>
<dbReference type="RefSeq" id="XP_022327686.1">
    <property type="nucleotide sequence ID" value="XM_022471978.1"/>
</dbReference>
<dbReference type="GO" id="GO:0043240">
    <property type="term" value="C:Fanconi anaemia nuclear complex"/>
    <property type="evidence" value="ECO:0007669"/>
    <property type="project" value="InterPro"/>
</dbReference>
<dbReference type="AlphaFoldDB" id="A0A8B8DL22"/>
<accession>A0A8B8DL22</accession>
<dbReference type="PANTHER" id="PTHR14449">
    <property type="entry name" value="FANCONI ANEMIA GROUP F PROTEIN FANCF"/>
    <property type="match status" value="1"/>
</dbReference>
<evidence type="ECO:0000313" key="2">
    <source>
        <dbReference type="RefSeq" id="XP_022327686.1"/>
    </source>
</evidence>
<protein>
    <submittedName>
        <fullName evidence="2">Uncharacterized protein LOC111127006</fullName>
    </submittedName>
</protein>
<dbReference type="GO" id="GO:0036297">
    <property type="term" value="P:interstrand cross-link repair"/>
    <property type="evidence" value="ECO:0007669"/>
    <property type="project" value="InterPro"/>
</dbReference>
<dbReference type="SUPFAM" id="SSF48371">
    <property type="entry name" value="ARM repeat"/>
    <property type="match status" value="1"/>
</dbReference>
<dbReference type="Gene3D" id="1.25.40.490">
    <property type="match status" value="1"/>
</dbReference>
<dbReference type="InterPro" id="IPR035428">
    <property type="entry name" value="FANCF"/>
</dbReference>
<dbReference type="OrthoDB" id="6429998at2759"/>
<dbReference type="InterPro" id="IPR038505">
    <property type="entry name" value="FANCF_C_sf"/>
</dbReference>
<proteinExistence type="predicted"/>
<gene>
    <name evidence="2" type="primary">LOC111127006</name>
</gene>
<name>A0A8B8DL22_CRAVI</name>
<dbReference type="GeneID" id="111127006"/>
<sequence length="350" mass="40277">MTPETLMKNIFTFANILSQAGSDVVEKWNNTSFRNALNWADYCVKVFEQIENKPYRREIEKHMSVMTLHLHPPSCLKIGVEDLGKARLILIKTLLQNPYVPDKILKTVLEQQKLGEPNDPSSLDCPDIVKQVTLVSMLTKTFKSSSPTDGQTKLKSEARALLSTVIGLLPCSSNSQRFESYACNLLSRIAKKLGRLDIILKMLCVLPSERMHINNQLQYVHEIILRWLSEPQNSRYLVGSSKDLIQEVCRFHTDYCQLYLNHIIDWANSMEPSYSEDDSNFYSWRYKGGELEQGGNNRTFEHLCEHIENLSCVNKQCQITVKDSLQSLKEKSYFNVFSDILKKLSHIAEY</sequence>
<dbReference type="PANTHER" id="PTHR14449:SF2">
    <property type="entry name" value="FANCONI ANEMIA GROUP F PROTEIN"/>
    <property type="match status" value="1"/>
</dbReference>
<dbReference type="Pfam" id="PF11107">
    <property type="entry name" value="FANCF"/>
    <property type="match status" value="1"/>
</dbReference>
<dbReference type="Proteomes" id="UP000694844">
    <property type="component" value="Chromosome 3"/>
</dbReference>
<reference evidence="2" key="1">
    <citation type="submission" date="2025-08" db="UniProtKB">
        <authorList>
            <consortium name="RefSeq"/>
        </authorList>
    </citation>
    <scope>IDENTIFICATION</scope>
    <source>
        <tissue evidence="2">Whole sample</tissue>
    </source>
</reference>
<organism evidence="1 2">
    <name type="scientific">Crassostrea virginica</name>
    <name type="common">Eastern oyster</name>
    <dbReference type="NCBI Taxonomy" id="6565"/>
    <lineage>
        <taxon>Eukaryota</taxon>
        <taxon>Metazoa</taxon>
        <taxon>Spiralia</taxon>
        <taxon>Lophotrochozoa</taxon>
        <taxon>Mollusca</taxon>
        <taxon>Bivalvia</taxon>
        <taxon>Autobranchia</taxon>
        <taxon>Pteriomorphia</taxon>
        <taxon>Ostreida</taxon>
        <taxon>Ostreoidea</taxon>
        <taxon>Ostreidae</taxon>
        <taxon>Crassostrea</taxon>
    </lineage>
</organism>
<dbReference type="InterPro" id="IPR016024">
    <property type="entry name" value="ARM-type_fold"/>
</dbReference>